<dbReference type="GO" id="GO:0015074">
    <property type="term" value="P:DNA integration"/>
    <property type="evidence" value="ECO:0007669"/>
    <property type="project" value="InterPro"/>
</dbReference>
<organism evidence="2 3">
    <name type="scientific">Rhodovulum sulfidophilum</name>
    <name type="common">Rhodobacter sulfidophilus</name>
    <dbReference type="NCBI Taxonomy" id="35806"/>
    <lineage>
        <taxon>Bacteria</taxon>
        <taxon>Pseudomonadati</taxon>
        <taxon>Pseudomonadota</taxon>
        <taxon>Alphaproteobacteria</taxon>
        <taxon>Rhodobacterales</taxon>
        <taxon>Paracoccaceae</taxon>
        <taxon>Rhodovulum</taxon>
    </lineage>
</organism>
<dbReference type="Proteomes" id="UP000249185">
    <property type="component" value="Unassembled WGS sequence"/>
</dbReference>
<dbReference type="AlphaFoldDB" id="A0A2W5MW59"/>
<comment type="caution">
    <text evidence="2">The sequence shown here is derived from an EMBL/GenBank/DDBJ whole genome shotgun (WGS) entry which is preliminary data.</text>
</comment>
<evidence type="ECO:0008006" key="4">
    <source>
        <dbReference type="Google" id="ProtNLM"/>
    </source>
</evidence>
<reference evidence="2 3" key="1">
    <citation type="submission" date="2017-08" db="EMBL/GenBank/DDBJ databases">
        <title>Infants hospitalized years apart are colonized by the same room-sourced microbial strains.</title>
        <authorList>
            <person name="Brooks B."/>
            <person name="Olm M.R."/>
            <person name="Firek B.A."/>
            <person name="Baker R."/>
            <person name="Thomas B.C."/>
            <person name="Morowitz M.J."/>
            <person name="Banfield J.F."/>
        </authorList>
    </citation>
    <scope>NUCLEOTIDE SEQUENCE [LARGE SCALE GENOMIC DNA]</scope>
    <source>
        <strain evidence="2">S2_005_002_R2_34</strain>
    </source>
</reference>
<dbReference type="InterPro" id="IPR011010">
    <property type="entry name" value="DNA_brk_join_enz"/>
</dbReference>
<keyword evidence="1" id="KW-0233">DNA recombination</keyword>
<evidence type="ECO:0000256" key="1">
    <source>
        <dbReference type="ARBA" id="ARBA00023172"/>
    </source>
</evidence>
<evidence type="ECO:0000313" key="3">
    <source>
        <dbReference type="Proteomes" id="UP000249185"/>
    </source>
</evidence>
<dbReference type="Gene3D" id="1.10.443.10">
    <property type="entry name" value="Intergrase catalytic core"/>
    <property type="match status" value="1"/>
</dbReference>
<dbReference type="EMBL" id="QFPW01000056">
    <property type="protein sequence ID" value="PZQ45452.1"/>
    <property type="molecule type" value="Genomic_DNA"/>
</dbReference>
<accession>A0A2W5MW59</accession>
<name>A0A2W5MW59_RHOSU</name>
<proteinExistence type="predicted"/>
<protein>
    <recommendedName>
        <fullName evidence="4">Integrase</fullName>
    </recommendedName>
</protein>
<dbReference type="GO" id="GO:0003677">
    <property type="term" value="F:DNA binding"/>
    <property type="evidence" value="ECO:0007669"/>
    <property type="project" value="InterPro"/>
</dbReference>
<evidence type="ECO:0000313" key="2">
    <source>
        <dbReference type="EMBL" id="PZQ45452.1"/>
    </source>
</evidence>
<dbReference type="SUPFAM" id="SSF56349">
    <property type="entry name" value="DNA breaking-rejoining enzymes"/>
    <property type="match status" value="1"/>
</dbReference>
<sequence>MVKQRPAAALAPLASIYRNLDDIVLASTPLRADADRDGLSRFGDDLWDMNPGVFQARAYCKMNMLDFSTIGCPVEQLTAKEYIFASLNVRAGERYGRLRPSSARNALQQLQRFMGYVRERHGRFDTALIDQETIDDYRVMLLATTSGGRRSFARYLKPIVELRRFAAYLTCGGLAFTPWGGRTIYRVAGCNGPKPGENRTPRIPEPVIGALLHWSLKYIELYSVDIFAARAELTTLQAKRAARPHLRPRTDVLARVNAWLDERRRSGRGVPVWENPNRTGVAPALSRATPLRGEVINLRLITFQIDVNMQSVQENSKAYDLIRQAAIELGVERGGMDTPISIDPDTGRPWRGRFDAHSLVEEEVNLQTAAYILCAYLSGMRDGEVQAMRPGAVARSCSADGMIERLAVRSTVFKDRGTRGEAAEWITIAPVDRAVAIAERLAAHHRRHRGEDELWLVLNGHNETSGHGIPHIVAQINRLRATIDQRYGKPDEPVFPLVEGHPWSFTTLQFRRTLAWYIANRPFGVVAGKIQYKHASVAMFDGYAGSSASGFRQEVEQERALGQLDDIVEHYEAHLRSKRLAGPAALRLTQEYDRVGRELGPFPGRIVDKGRIKAMLAHLARTLHVGHLTDCFFDPATALCLDKRNMGQRVDPLLSQCAPDRCPNSCVTMRHLPVWEASIAETDVLLRSKRLSCVQREALRRDNERKRKLIAPLKSGDAE</sequence>
<dbReference type="GO" id="GO:0006310">
    <property type="term" value="P:DNA recombination"/>
    <property type="evidence" value="ECO:0007669"/>
    <property type="project" value="UniProtKB-KW"/>
</dbReference>
<gene>
    <name evidence="2" type="ORF">DI556_22675</name>
</gene>
<dbReference type="InterPro" id="IPR013762">
    <property type="entry name" value="Integrase-like_cat_sf"/>
</dbReference>